<dbReference type="AlphaFoldDB" id="A0A4Q2E6K2"/>
<name>A0A4Q2E6K2_ENTCL</name>
<dbReference type="EMBL" id="QJSL01000018">
    <property type="protein sequence ID" value="RXW27564.1"/>
    <property type="molecule type" value="Genomic_DNA"/>
</dbReference>
<protein>
    <submittedName>
        <fullName evidence="1">Uncharacterized protein</fullName>
    </submittedName>
</protein>
<dbReference type="Proteomes" id="UP000290875">
    <property type="component" value="Unassembled WGS sequence"/>
</dbReference>
<evidence type="ECO:0000313" key="1">
    <source>
        <dbReference type="EMBL" id="RXW27564.1"/>
    </source>
</evidence>
<accession>A0A4Q2E6K2</accession>
<evidence type="ECO:0000313" key="2">
    <source>
        <dbReference type="Proteomes" id="UP000290875"/>
    </source>
</evidence>
<proteinExistence type="predicted"/>
<comment type="caution">
    <text evidence="1">The sequence shown here is derived from an EMBL/GenBank/DDBJ whole genome shotgun (WGS) entry which is preliminary data.</text>
</comment>
<organism evidence="1 2">
    <name type="scientific">Enterobacter cloacae</name>
    <dbReference type="NCBI Taxonomy" id="550"/>
    <lineage>
        <taxon>Bacteria</taxon>
        <taxon>Pseudomonadati</taxon>
        <taxon>Pseudomonadota</taxon>
        <taxon>Gammaproteobacteria</taxon>
        <taxon>Enterobacterales</taxon>
        <taxon>Enterobacteriaceae</taxon>
        <taxon>Enterobacter</taxon>
        <taxon>Enterobacter cloacae complex</taxon>
    </lineage>
</organism>
<gene>
    <name evidence="1" type="ORF">DM877_18250</name>
</gene>
<reference evidence="1 2" key="1">
    <citation type="submission" date="2018-06" db="EMBL/GenBank/DDBJ databases">
        <title>Carbapenemase-producing Enterobacteriaceae present in wastewater treatment plant effluent and nearby surface waters in the US.</title>
        <authorList>
            <person name="Mathys D.A."/>
            <person name="Mollenkopf D.F."/>
            <person name="Feicht S.M."/>
            <person name="Adams R.J."/>
            <person name="Albers A.L."/>
            <person name="Grooters S.V."/>
            <person name="Stuever D.M."/>
            <person name="Daniels J.B."/>
            <person name="Wittum T.E."/>
        </authorList>
    </citation>
    <scope>NUCLEOTIDE SEQUENCE [LARGE SCALE GENOMIC DNA]</scope>
    <source>
        <strain evidence="1 2">GEO_4_Eff_A</strain>
    </source>
</reference>
<dbReference type="RefSeq" id="WP_129324807.1">
    <property type="nucleotide sequence ID" value="NZ_QJSL01000018.1"/>
</dbReference>
<sequence>MDNLVNLINARASMTGFLPHKKARTRFAQVKHAAGYWESDYASLLLWDVSYVPQNDLIRVINYGEQVLDTLTRERETKGYVIDASLIYAFRDPSLCPSALVGRIERDTHLARKHVVIRVGGRWTRTERITVLGLSPVSTEIHASDGARFTDATERLIMDITHSSPSGLARRHANEWESGDV</sequence>